<dbReference type="KEGG" id="kvl:KVU_2472"/>
<keyword evidence="8" id="KW-1185">Reference proteome</keyword>
<dbReference type="GO" id="GO:0009254">
    <property type="term" value="P:peptidoglycan turnover"/>
    <property type="evidence" value="ECO:0007669"/>
    <property type="project" value="TreeGrafter"/>
</dbReference>
<dbReference type="SUPFAM" id="SSF51445">
    <property type="entry name" value="(Trans)glycosidases"/>
    <property type="match status" value="1"/>
</dbReference>
<name>F9Y7L5_KETVW</name>
<dbReference type="AlphaFoldDB" id="F9Y7L5"/>
<dbReference type="Gene3D" id="3.20.20.300">
    <property type="entry name" value="Glycoside hydrolase, family 3, N-terminal domain"/>
    <property type="match status" value="1"/>
</dbReference>
<dbReference type="HOGENOM" id="CLU_008392_0_0_5"/>
<organism evidence="7 8">
    <name type="scientific">Ketogulonicigenium vulgare (strain WSH-001)</name>
    <dbReference type="NCBI Taxonomy" id="759362"/>
    <lineage>
        <taxon>Bacteria</taxon>
        <taxon>Pseudomonadati</taxon>
        <taxon>Pseudomonadota</taxon>
        <taxon>Alphaproteobacteria</taxon>
        <taxon>Rhodobacterales</taxon>
        <taxon>Roseobacteraceae</taxon>
        <taxon>Ketogulonicigenium</taxon>
    </lineage>
</organism>
<dbReference type="eggNOG" id="COG1472">
    <property type="taxonomic scope" value="Bacteria"/>
</dbReference>
<sequence length="340" mass="36853">MTSTPLALSIGMPGLALDADEIAFLREANPYALFLFKRNLDNPDQIRRLCAQFRDAVGRPDAPVFVDQEGGRVTRLDNGNWPLFRPLADFGALARKDMDLAKHALRLSTLAMGSMLSDLSMNSGAAPVIDLSRSYTHGVMGNRLLDSDPDVVAALGRVIVDAFLEVGQMPMMKHIPGYGHAAVDPHMELPVVDASLDDLRASDFRPFKALKDTPWAMVAHTLYTQIDAENVATRSAAICNLIREELEYDGVLISDCITMEALSGTWPERIKGVLDAGYDIALQCQGELGDYQAAAVAARPLSDATLARIARGDARLGQAHVDARAVHAEVEEIFKTAALA</sequence>
<dbReference type="InterPro" id="IPR019800">
    <property type="entry name" value="Glyco_hydro_3_AS"/>
</dbReference>
<evidence type="ECO:0000313" key="7">
    <source>
        <dbReference type="EMBL" id="AEM42311.1"/>
    </source>
</evidence>
<dbReference type="GO" id="GO:0004563">
    <property type="term" value="F:beta-N-acetylhexosaminidase activity"/>
    <property type="evidence" value="ECO:0007669"/>
    <property type="project" value="UniProtKB-EC"/>
</dbReference>
<dbReference type="InterPro" id="IPR001764">
    <property type="entry name" value="Glyco_hydro_3_N"/>
</dbReference>
<feature type="domain" description="Glycoside hydrolase family 3 N-terminal" evidence="6">
    <location>
        <begin position="23"/>
        <end position="297"/>
    </location>
</feature>
<evidence type="ECO:0000256" key="5">
    <source>
        <dbReference type="ARBA" id="ARBA00023295"/>
    </source>
</evidence>
<evidence type="ECO:0000259" key="6">
    <source>
        <dbReference type="Pfam" id="PF00933"/>
    </source>
</evidence>
<evidence type="ECO:0000313" key="8">
    <source>
        <dbReference type="Proteomes" id="UP000000692"/>
    </source>
</evidence>
<dbReference type="Proteomes" id="UP000000692">
    <property type="component" value="Chromosome"/>
</dbReference>
<keyword evidence="4 7" id="KW-0378">Hydrolase</keyword>
<dbReference type="OrthoDB" id="9786661at2"/>
<proteinExistence type="inferred from homology"/>
<gene>
    <name evidence="7" type="ordered locus">KVU_2472</name>
</gene>
<evidence type="ECO:0000256" key="3">
    <source>
        <dbReference type="ARBA" id="ARBA00012663"/>
    </source>
</evidence>
<dbReference type="InterPro" id="IPR036962">
    <property type="entry name" value="Glyco_hydro_3_N_sf"/>
</dbReference>
<keyword evidence="5 7" id="KW-0326">Glycosidase</keyword>
<evidence type="ECO:0000256" key="2">
    <source>
        <dbReference type="ARBA" id="ARBA00005336"/>
    </source>
</evidence>
<dbReference type="EMBL" id="CP002018">
    <property type="protein sequence ID" value="AEM42311.1"/>
    <property type="molecule type" value="Genomic_DNA"/>
</dbReference>
<dbReference type="EC" id="3.2.1.52" evidence="3"/>
<protein>
    <recommendedName>
        <fullName evidence="3">beta-N-acetylhexosaminidase</fullName>
        <ecNumber evidence="3">3.2.1.52</ecNumber>
    </recommendedName>
</protein>
<comment type="similarity">
    <text evidence="2">Belongs to the glycosyl hydrolase 3 family.</text>
</comment>
<dbReference type="PANTHER" id="PTHR30480:SF13">
    <property type="entry name" value="BETA-HEXOSAMINIDASE"/>
    <property type="match status" value="1"/>
</dbReference>
<dbReference type="InterPro" id="IPR017853">
    <property type="entry name" value="GH"/>
</dbReference>
<dbReference type="PROSITE" id="PS00775">
    <property type="entry name" value="GLYCOSYL_HYDROL_F3"/>
    <property type="match status" value="1"/>
</dbReference>
<dbReference type="Pfam" id="PF00933">
    <property type="entry name" value="Glyco_hydro_3"/>
    <property type="match status" value="1"/>
</dbReference>
<comment type="catalytic activity">
    <reaction evidence="1">
        <text>Hydrolysis of terminal non-reducing N-acetyl-D-hexosamine residues in N-acetyl-beta-D-hexosaminides.</text>
        <dbReference type="EC" id="3.2.1.52"/>
    </reaction>
</comment>
<dbReference type="PATRIC" id="fig|759362.5.peg.2577"/>
<evidence type="ECO:0000256" key="4">
    <source>
        <dbReference type="ARBA" id="ARBA00022801"/>
    </source>
</evidence>
<accession>F9Y7L5</accession>
<dbReference type="PANTHER" id="PTHR30480">
    <property type="entry name" value="BETA-HEXOSAMINIDASE-RELATED"/>
    <property type="match status" value="1"/>
</dbReference>
<evidence type="ECO:0000256" key="1">
    <source>
        <dbReference type="ARBA" id="ARBA00001231"/>
    </source>
</evidence>
<reference evidence="7 8" key="1">
    <citation type="journal article" date="2011" name="J. Bacteriol.">
        <title>Complete genome sequence of the industrial strain Ketogulonicigenium vulgare WSH-001.</title>
        <authorList>
            <person name="Liu L."/>
            <person name="Li Y."/>
            <person name="Zhang J."/>
            <person name="Zhou Z."/>
            <person name="Liu J."/>
            <person name="Li X."/>
            <person name="Zhou J."/>
            <person name="Du G."/>
            <person name="Wang L."/>
            <person name="Chen J."/>
        </authorList>
    </citation>
    <scope>NUCLEOTIDE SEQUENCE [LARGE SCALE GENOMIC DNA]</scope>
    <source>
        <strain evidence="7 8">WSH-001</strain>
    </source>
</reference>
<dbReference type="InterPro" id="IPR050226">
    <property type="entry name" value="NagZ_Beta-hexosaminidase"/>
</dbReference>
<dbReference type="GO" id="GO:0005975">
    <property type="term" value="P:carbohydrate metabolic process"/>
    <property type="evidence" value="ECO:0007669"/>
    <property type="project" value="InterPro"/>
</dbReference>
<dbReference type="RefSeq" id="WP_013383104.1">
    <property type="nucleotide sequence ID" value="NC_017384.1"/>
</dbReference>